<dbReference type="EMBL" id="CAKOFQ010007062">
    <property type="protein sequence ID" value="CAH1989371.1"/>
    <property type="molecule type" value="Genomic_DNA"/>
</dbReference>
<comment type="caution">
    <text evidence="1">The sequence shown here is derived from an EMBL/GenBank/DDBJ whole genome shotgun (WGS) entry which is preliminary data.</text>
</comment>
<organism evidence="1 2">
    <name type="scientific">Acanthoscelides obtectus</name>
    <name type="common">Bean weevil</name>
    <name type="synonym">Bruchus obtectus</name>
    <dbReference type="NCBI Taxonomy" id="200917"/>
    <lineage>
        <taxon>Eukaryota</taxon>
        <taxon>Metazoa</taxon>
        <taxon>Ecdysozoa</taxon>
        <taxon>Arthropoda</taxon>
        <taxon>Hexapoda</taxon>
        <taxon>Insecta</taxon>
        <taxon>Pterygota</taxon>
        <taxon>Neoptera</taxon>
        <taxon>Endopterygota</taxon>
        <taxon>Coleoptera</taxon>
        <taxon>Polyphaga</taxon>
        <taxon>Cucujiformia</taxon>
        <taxon>Chrysomeloidea</taxon>
        <taxon>Chrysomelidae</taxon>
        <taxon>Bruchinae</taxon>
        <taxon>Bruchini</taxon>
        <taxon>Acanthoscelides</taxon>
    </lineage>
</organism>
<evidence type="ECO:0000313" key="2">
    <source>
        <dbReference type="Proteomes" id="UP001152888"/>
    </source>
</evidence>
<accession>A0A9P0PKA4</accession>
<proteinExistence type="predicted"/>
<protein>
    <submittedName>
        <fullName evidence="1">Uncharacterized protein</fullName>
    </submittedName>
</protein>
<gene>
    <name evidence="1" type="ORF">ACAOBT_LOCUS18993</name>
</gene>
<dbReference type="Proteomes" id="UP001152888">
    <property type="component" value="Unassembled WGS sequence"/>
</dbReference>
<name>A0A9P0PKA4_ACAOB</name>
<evidence type="ECO:0000313" key="1">
    <source>
        <dbReference type="EMBL" id="CAH1989371.1"/>
    </source>
</evidence>
<sequence>MFPILTRGIKQNKPSFPIISYRTGLRRLVVSALVTLCVGSIN</sequence>
<keyword evidence="2" id="KW-1185">Reference proteome</keyword>
<reference evidence="1" key="1">
    <citation type="submission" date="2022-03" db="EMBL/GenBank/DDBJ databases">
        <authorList>
            <person name="Sayadi A."/>
        </authorList>
    </citation>
    <scope>NUCLEOTIDE SEQUENCE</scope>
</reference>
<dbReference type="AlphaFoldDB" id="A0A9P0PKA4"/>